<comment type="caution">
    <text evidence="4">The sequence shown here is derived from an EMBL/GenBank/DDBJ whole genome shotgun (WGS) entry which is preliminary data.</text>
</comment>
<dbReference type="InterPro" id="IPR008554">
    <property type="entry name" value="Glutaredoxin-like"/>
</dbReference>
<feature type="compositionally biased region" description="Low complexity" evidence="2">
    <location>
        <begin position="282"/>
        <end position="293"/>
    </location>
</feature>
<dbReference type="InterPro" id="IPR001878">
    <property type="entry name" value="Znf_CCHC"/>
</dbReference>
<sequence>MAGRAVRIPRLTLFSGPNCSLCDTAKAELAKIRQSRSFQLDMINIQDPGQEKWKKKYVYWIPALHLEGKEIAKGSPGQMAEGDFGTNGGIETLPSFVDIGLGTWEHPFGIYVRASDCILGEEDVAAIPWDLGGPRCFNCGSPDHAVASCPSPLDRALVSLSRQLFTFLQEQRGAVEPKRIYLVEEWRRQRLSWLEAFKPGEIRSSLLRDAIGAEGGSWLKNMTIWGYPKGWPMHRPVDPFLIFGEDEEIEVIHMNFSHCTKDNTSPSDLDGDEDREQELKYSSSSSSATLSSSMTDAPVPQPIRWAEYPPTHFASHLLPIYSGALLPPISHRSSMTYTEDRHELWQRIISGMDPANTSLRATPPWRTPGAFGASADLFPGPMCAPPPPSTEPPRIPPPPSEPPPIPPPPPVEPPPSLPSPLASLPPLSIHSSPSISIHSLHDSETEEVDMDMSDSD</sequence>
<dbReference type="PANTHER" id="PTHR13316:SF0">
    <property type="entry name" value="ZINC FINGER CCHC DOMAIN-CONTAINING PROTEIN 8"/>
    <property type="match status" value="1"/>
</dbReference>
<dbReference type="InterPro" id="IPR052115">
    <property type="entry name" value="NEXT_complex_subunit_ZCCHC8"/>
</dbReference>
<dbReference type="Proteomes" id="UP000076154">
    <property type="component" value="Unassembled WGS sequence"/>
</dbReference>
<dbReference type="Gene3D" id="3.40.30.10">
    <property type="entry name" value="Glutaredoxin"/>
    <property type="match status" value="1"/>
</dbReference>
<keyword evidence="1" id="KW-0862">Zinc</keyword>
<dbReference type="STRING" id="39966.A0A369JJU9"/>
<dbReference type="GO" id="GO:0003723">
    <property type="term" value="F:RNA binding"/>
    <property type="evidence" value="ECO:0007669"/>
    <property type="project" value="TreeGrafter"/>
</dbReference>
<name>A0A369JJU9_HYPMA</name>
<evidence type="ECO:0000259" key="3">
    <source>
        <dbReference type="PROSITE" id="PS50158"/>
    </source>
</evidence>
<accession>A0A369JJU9</accession>
<feature type="domain" description="CCHC-type" evidence="3">
    <location>
        <begin position="135"/>
        <end position="151"/>
    </location>
</feature>
<keyword evidence="1" id="KW-0863">Zinc-finger</keyword>
<protein>
    <recommendedName>
        <fullName evidence="3">CCHC-type domain-containing protein</fullName>
    </recommendedName>
</protein>
<proteinExistence type="predicted"/>
<feature type="compositionally biased region" description="Pro residues" evidence="2">
    <location>
        <begin position="382"/>
        <end position="418"/>
    </location>
</feature>
<evidence type="ECO:0000313" key="4">
    <source>
        <dbReference type="EMBL" id="RDB22118.1"/>
    </source>
</evidence>
<feature type="region of interest" description="Disordered" evidence="2">
    <location>
        <begin position="262"/>
        <end position="297"/>
    </location>
</feature>
<evidence type="ECO:0000256" key="2">
    <source>
        <dbReference type="SAM" id="MobiDB-lite"/>
    </source>
</evidence>
<dbReference type="PROSITE" id="PS50158">
    <property type="entry name" value="ZF_CCHC"/>
    <property type="match status" value="1"/>
</dbReference>
<organism evidence="4 5">
    <name type="scientific">Hypsizygus marmoreus</name>
    <name type="common">White beech mushroom</name>
    <name type="synonym">Agaricus marmoreus</name>
    <dbReference type="NCBI Taxonomy" id="39966"/>
    <lineage>
        <taxon>Eukaryota</taxon>
        <taxon>Fungi</taxon>
        <taxon>Dikarya</taxon>
        <taxon>Basidiomycota</taxon>
        <taxon>Agaricomycotina</taxon>
        <taxon>Agaricomycetes</taxon>
        <taxon>Agaricomycetidae</taxon>
        <taxon>Agaricales</taxon>
        <taxon>Tricholomatineae</taxon>
        <taxon>Lyophyllaceae</taxon>
        <taxon>Hypsizygus</taxon>
    </lineage>
</organism>
<gene>
    <name evidence="4" type="ORF">Hypma_010608</name>
</gene>
<dbReference type="EMBL" id="LUEZ02000052">
    <property type="protein sequence ID" value="RDB22118.1"/>
    <property type="molecule type" value="Genomic_DNA"/>
</dbReference>
<dbReference type="PANTHER" id="PTHR13316">
    <property type="entry name" value="ZINC FINGER, CCHC DOMAIN CONTAINING 8"/>
    <property type="match status" value="1"/>
</dbReference>
<evidence type="ECO:0000313" key="5">
    <source>
        <dbReference type="Proteomes" id="UP000076154"/>
    </source>
</evidence>
<feature type="region of interest" description="Disordered" evidence="2">
    <location>
        <begin position="355"/>
        <end position="456"/>
    </location>
</feature>
<dbReference type="GO" id="GO:0008270">
    <property type="term" value="F:zinc ion binding"/>
    <property type="evidence" value="ECO:0007669"/>
    <property type="project" value="UniProtKB-KW"/>
</dbReference>
<keyword evidence="5" id="KW-1185">Reference proteome</keyword>
<dbReference type="InterPro" id="IPR036249">
    <property type="entry name" value="Thioredoxin-like_sf"/>
</dbReference>
<dbReference type="SUPFAM" id="SSF52833">
    <property type="entry name" value="Thioredoxin-like"/>
    <property type="match status" value="1"/>
</dbReference>
<evidence type="ECO:0000256" key="1">
    <source>
        <dbReference type="PROSITE-ProRule" id="PRU00047"/>
    </source>
</evidence>
<feature type="compositionally biased region" description="Low complexity" evidence="2">
    <location>
        <begin position="419"/>
        <end position="438"/>
    </location>
</feature>
<dbReference type="Pfam" id="PF05768">
    <property type="entry name" value="Glrx-like"/>
    <property type="match status" value="1"/>
</dbReference>
<reference evidence="4" key="1">
    <citation type="submission" date="2018-04" db="EMBL/GenBank/DDBJ databases">
        <title>Whole genome sequencing of Hypsizygus marmoreus.</title>
        <authorList>
            <person name="Choi I.-G."/>
            <person name="Min B."/>
            <person name="Kim J.-G."/>
            <person name="Kim S."/>
            <person name="Oh Y.-L."/>
            <person name="Kong W.-S."/>
            <person name="Park H."/>
            <person name="Jeong J."/>
            <person name="Song E.-S."/>
        </authorList>
    </citation>
    <scope>NUCLEOTIDE SEQUENCE [LARGE SCALE GENOMIC DNA]</scope>
    <source>
        <strain evidence="4">51987-8</strain>
    </source>
</reference>
<dbReference type="AlphaFoldDB" id="A0A369JJU9"/>
<dbReference type="OrthoDB" id="429967at2759"/>
<dbReference type="InParanoid" id="A0A369JJU9"/>
<dbReference type="GO" id="GO:0071013">
    <property type="term" value="C:catalytic step 2 spliceosome"/>
    <property type="evidence" value="ECO:0007669"/>
    <property type="project" value="TreeGrafter"/>
</dbReference>
<keyword evidence="1" id="KW-0479">Metal-binding</keyword>
<feature type="compositionally biased region" description="Acidic residues" evidence="2">
    <location>
        <begin position="444"/>
        <end position="456"/>
    </location>
</feature>